<dbReference type="PANTHER" id="PTHR13950">
    <property type="entry name" value="RABCONNECTIN-RELATED"/>
    <property type="match status" value="1"/>
</dbReference>
<evidence type="ECO:0000313" key="1">
    <source>
        <dbReference type="EMBL" id="CAI9567942.1"/>
    </source>
</evidence>
<feature type="non-terminal residue" evidence="1">
    <location>
        <position position="144"/>
    </location>
</feature>
<name>A0ABN9D637_9NEOB</name>
<reference evidence="1" key="1">
    <citation type="submission" date="2023-05" db="EMBL/GenBank/DDBJ databases">
        <authorList>
            <person name="Stuckert A."/>
        </authorList>
    </citation>
    <scope>NUCLEOTIDE SEQUENCE</scope>
</reference>
<dbReference type="EMBL" id="CATNWA010014136">
    <property type="protein sequence ID" value="CAI9567942.1"/>
    <property type="molecule type" value="Genomic_DNA"/>
</dbReference>
<proteinExistence type="predicted"/>
<dbReference type="Proteomes" id="UP001162483">
    <property type="component" value="Unassembled WGS sequence"/>
</dbReference>
<evidence type="ECO:0008006" key="3">
    <source>
        <dbReference type="Google" id="ProtNLM"/>
    </source>
</evidence>
<dbReference type="InterPro" id="IPR052208">
    <property type="entry name" value="DmX-like/RAVE_component"/>
</dbReference>
<dbReference type="PANTHER" id="PTHR13950:SF12">
    <property type="entry name" value="DMX-LIKE PROTEIN 1"/>
    <property type="match status" value="1"/>
</dbReference>
<evidence type="ECO:0000313" key="2">
    <source>
        <dbReference type="Proteomes" id="UP001162483"/>
    </source>
</evidence>
<comment type="caution">
    <text evidence="1">The sequence shown here is derived from an EMBL/GenBank/DDBJ whole genome shotgun (WGS) entry which is preliminary data.</text>
</comment>
<keyword evidence="2" id="KW-1185">Reference proteome</keyword>
<accession>A0ABN9D637</accession>
<organism evidence="1 2">
    <name type="scientific">Staurois parvus</name>
    <dbReference type="NCBI Taxonomy" id="386267"/>
    <lineage>
        <taxon>Eukaryota</taxon>
        <taxon>Metazoa</taxon>
        <taxon>Chordata</taxon>
        <taxon>Craniata</taxon>
        <taxon>Vertebrata</taxon>
        <taxon>Euteleostomi</taxon>
        <taxon>Amphibia</taxon>
        <taxon>Batrachia</taxon>
        <taxon>Anura</taxon>
        <taxon>Neobatrachia</taxon>
        <taxon>Ranoidea</taxon>
        <taxon>Ranidae</taxon>
        <taxon>Staurois</taxon>
    </lineage>
</organism>
<feature type="non-terminal residue" evidence="1">
    <location>
        <position position="1"/>
    </location>
</feature>
<protein>
    <recommendedName>
        <fullName evidence="3">DmX-like protein 1</fullName>
    </recommendedName>
</protein>
<gene>
    <name evidence="1" type="ORF">SPARVUS_LOCUS6621945</name>
</gene>
<sequence length="144" mass="16343">HSAVTSPVTSPEKEGQGEVDFSFIYLAHPRAVNGFSWRKTSKFMLRGSVCNVLLTCCKDNICRLWAETLLPNDSLLCGDSFSQKVEPDSLNNFKRNPSNKERVQSAIELNLRHFRRGRKRSLCLVAHTGYPPHQHDAHDVHRNA</sequence>